<feature type="transmembrane region" description="Helical" evidence="2">
    <location>
        <begin position="6"/>
        <end position="23"/>
    </location>
</feature>
<evidence type="ECO:0000313" key="3">
    <source>
        <dbReference type="EMBL" id="OGH87938.1"/>
    </source>
</evidence>
<keyword evidence="2" id="KW-0472">Membrane</keyword>
<dbReference type="Pfam" id="PF00515">
    <property type="entry name" value="TPR_1"/>
    <property type="match status" value="1"/>
</dbReference>
<organism evidence="3 4">
    <name type="scientific">Candidatus Magasanikbacteria bacterium RIFOXYA1_FULL_40_8</name>
    <dbReference type="NCBI Taxonomy" id="1798694"/>
    <lineage>
        <taxon>Bacteria</taxon>
        <taxon>Candidatus Magasanikiibacteriota</taxon>
    </lineage>
</organism>
<evidence type="ECO:0000256" key="1">
    <source>
        <dbReference type="PROSITE-ProRule" id="PRU00339"/>
    </source>
</evidence>
<dbReference type="SUPFAM" id="SSF48452">
    <property type="entry name" value="TPR-like"/>
    <property type="match status" value="1"/>
</dbReference>
<dbReference type="PROSITE" id="PS50293">
    <property type="entry name" value="TPR_REGION"/>
    <property type="match status" value="1"/>
</dbReference>
<dbReference type="AlphaFoldDB" id="A0A1F6NVQ0"/>
<feature type="repeat" description="TPR" evidence="1">
    <location>
        <begin position="221"/>
        <end position="254"/>
    </location>
</feature>
<dbReference type="InterPro" id="IPR011990">
    <property type="entry name" value="TPR-like_helical_dom_sf"/>
</dbReference>
<dbReference type="Gene3D" id="1.25.40.10">
    <property type="entry name" value="Tetratricopeptide repeat domain"/>
    <property type="match status" value="2"/>
</dbReference>
<name>A0A1F6NVQ0_9BACT</name>
<feature type="repeat" description="TPR" evidence="1">
    <location>
        <begin position="187"/>
        <end position="220"/>
    </location>
</feature>
<dbReference type="Proteomes" id="UP000177151">
    <property type="component" value="Unassembled WGS sequence"/>
</dbReference>
<dbReference type="EMBL" id="MFQP01000003">
    <property type="protein sequence ID" value="OGH87938.1"/>
    <property type="molecule type" value="Genomic_DNA"/>
</dbReference>
<dbReference type="PANTHER" id="PTHR12558:SF13">
    <property type="entry name" value="CELL DIVISION CYCLE PROTEIN 27 HOMOLOG"/>
    <property type="match status" value="1"/>
</dbReference>
<keyword evidence="2" id="KW-0812">Transmembrane</keyword>
<proteinExistence type="predicted"/>
<reference evidence="3 4" key="1">
    <citation type="journal article" date="2016" name="Nat. Commun.">
        <title>Thousands of microbial genomes shed light on interconnected biogeochemical processes in an aquifer system.</title>
        <authorList>
            <person name="Anantharaman K."/>
            <person name="Brown C.T."/>
            <person name="Hug L.A."/>
            <person name="Sharon I."/>
            <person name="Castelle C.J."/>
            <person name="Probst A.J."/>
            <person name="Thomas B.C."/>
            <person name="Singh A."/>
            <person name="Wilkins M.J."/>
            <person name="Karaoz U."/>
            <person name="Brodie E.L."/>
            <person name="Williams K.H."/>
            <person name="Hubbard S.S."/>
            <person name="Banfield J.F."/>
        </authorList>
    </citation>
    <scope>NUCLEOTIDE SEQUENCE [LARGE SCALE GENOMIC DNA]</scope>
</reference>
<dbReference type="PANTHER" id="PTHR12558">
    <property type="entry name" value="CELL DIVISION CYCLE 16,23,27"/>
    <property type="match status" value="1"/>
</dbReference>
<comment type="caution">
    <text evidence="3">The sequence shown here is derived from an EMBL/GenBank/DDBJ whole genome shotgun (WGS) entry which is preliminary data.</text>
</comment>
<dbReference type="PROSITE" id="PS50005">
    <property type="entry name" value="TPR"/>
    <property type="match status" value="3"/>
</dbReference>
<sequence length="301" mass="34793">MNYSLVSFLLIIVPLSVIIVVIVRKFPQLTVLDVDNVPEVKAGRKKDEVLKKRVEIKTEKSKKNWLKKIQPAFDKFGKVQANFRDYVTKLTYKVEEEDKKVKEEKIVTKEEKEKKEISLFSLLHEGQTAANNADYQTAENKFITAIRIDAKNIEAYKGLANVYLKQEQLEQAKQTFEFVLQLNPNDDETLISLGDIYIEENDNKKAIEYYQKAVLANDVHANRFAKLAELLESMNEYETGLVAIEQAIELEPSNPKYLDMLTELCIMSGEKEKAKEAYEKLRMSNPENNKLDSFKERISQI</sequence>
<evidence type="ECO:0000313" key="4">
    <source>
        <dbReference type="Proteomes" id="UP000177151"/>
    </source>
</evidence>
<feature type="repeat" description="TPR" evidence="1">
    <location>
        <begin position="153"/>
        <end position="186"/>
    </location>
</feature>
<gene>
    <name evidence="3" type="ORF">A2206_03535</name>
</gene>
<keyword evidence="2" id="KW-1133">Transmembrane helix</keyword>
<protein>
    <submittedName>
        <fullName evidence="3">Uncharacterized protein</fullName>
    </submittedName>
</protein>
<keyword evidence="1" id="KW-0802">TPR repeat</keyword>
<evidence type="ECO:0000256" key="2">
    <source>
        <dbReference type="SAM" id="Phobius"/>
    </source>
</evidence>
<dbReference type="Pfam" id="PF13181">
    <property type="entry name" value="TPR_8"/>
    <property type="match status" value="2"/>
</dbReference>
<dbReference type="InterPro" id="IPR019734">
    <property type="entry name" value="TPR_rpt"/>
</dbReference>
<accession>A0A1F6NVQ0</accession>
<dbReference type="SMART" id="SM00028">
    <property type="entry name" value="TPR"/>
    <property type="match status" value="5"/>
</dbReference>